<dbReference type="RefSeq" id="WP_041750817.1">
    <property type="nucleotide sequence ID" value="NZ_JABFDP010000036.1"/>
</dbReference>
<protein>
    <submittedName>
        <fullName evidence="1">Uncharacterized protein</fullName>
    </submittedName>
</protein>
<reference evidence="2" key="1">
    <citation type="journal article" date="2021" name="ISME J.">
        <title>Evolutionary origin and ecological implication of a unique nif island in free-living Bradyrhizobium lineages.</title>
        <authorList>
            <person name="Tao J."/>
        </authorList>
    </citation>
    <scope>NUCLEOTIDE SEQUENCE [LARGE SCALE GENOMIC DNA]</scope>
    <source>
        <strain evidence="2">SZCCT0094</strain>
    </source>
</reference>
<keyword evidence="2" id="KW-1185">Reference proteome</keyword>
<dbReference type="EMBL" id="JAFCLK010000023">
    <property type="protein sequence ID" value="MBR1138742.1"/>
    <property type="molecule type" value="Genomic_DNA"/>
</dbReference>
<gene>
    <name evidence="1" type="ORF">JQ619_23540</name>
</gene>
<dbReference type="Proteomes" id="UP001314635">
    <property type="component" value="Unassembled WGS sequence"/>
</dbReference>
<evidence type="ECO:0000313" key="1">
    <source>
        <dbReference type="EMBL" id="MBR1138742.1"/>
    </source>
</evidence>
<comment type="caution">
    <text evidence="1">The sequence shown here is derived from an EMBL/GenBank/DDBJ whole genome shotgun (WGS) entry which is preliminary data.</text>
</comment>
<evidence type="ECO:0000313" key="2">
    <source>
        <dbReference type="Proteomes" id="UP001314635"/>
    </source>
</evidence>
<proteinExistence type="predicted"/>
<name>A0ABS5GBL2_9BRAD</name>
<organism evidence="1 2">
    <name type="scientific">Bradyrhizobium denitrificans</name>
    <dbReference type="NCBI Taxonomy" id="2734912"/>
    <lineage>
        <taxon>Bacteria</taxon>
        <taxon>Pseudomonadati</taxon>
        <taxon>Pseudomonadota</taxon>
        <taxon>Alphaproteobacteria</taxon>
        <taxon>Hyphomicrobiales</taxon>
        <taxon>Nitrobacteraceae</taxon>
        <taxon>Bradyrhizobium</taxon>
    </lineage>
</organism>
<accession>A0ABS5GBL2</accession>
<sequence>MVVSVTDFKHSLAGDAPAAGLSPVLAGLWWLAKGDWDRAHRIIQDEPGREAAWAHAHLHRVEGDLGNAGYWYRQAGQKVATDALDIEFERIISALMGSSGP</sequence>